<protein>
    <submittedName>
        <fullName evidence="1">Uncharacterized protein</fullName>
    </submittedName>
</protein>
<comment type="caution">
    <text evidence="1">The sequence shown here is derived from an EMBL/GenBank/DDBJ whole genome shotgun (WGS) entry which is preliminary data.</text>
</comment>
<gene>
    <name evidence="1" type="ORF">O7A05_30150</name>
</gene>
<reference evidence="1 2" key="1">
    <citation type="submission" date="2022-12" db="EMBL/GenBank/DDBJ databases">
        <authorList>
            <person name="Muema E."/>
        </authorList>
    </citation>
    <scope>NUCLEOTIDE SEQUENCE [LARGE SCALE GENOMIC DNA]</scope>
    <source>
        <strain evidence="2">1330</strain>
    </source>
</reference>
<sequence>MLPFLPLDMLAAPRGDGLHPKFARLLRSGLASAEPGVVVLRQPGNGGMVQAGPNPLGNIDGAPQENVLRFPARKSVNGRRRNG</sequence>
<evidence type="ECO:0000313" key="2">
    <source>
        <dbReference type="Proteomes" id="UP001366503"/>
    </source>
</evidence>
<keyword evidence="2" id="KW-1185">Reference proteome</keyword>
<name>A0ABU8KMQ1_9HYPH</name>
<dbReference type="RefSeq" id="WP_337096854.1">
    <property type="nucleotide sequence ID" value="NZ_JAPYKO010000035.1"/>
</dbReference>
<dbReference type="EMBL" id="JAPYKO010000035">
    <property type="protein sequence ID" value="MEI9406390.1"/>
    <property type="molecule type" value="Genomic_DNA"/>
</dbReference>
<evidence type="ECO:0000313" key="1">
    <source>
        <dbReference type="EMBL" id="MEI9406390.1"/>
    </source>
</evidence>
<dbReference type="Proteomes" id="UP001366503">
    <property type="component" value="Unassembled WGS sequence"/>
</dbReference>
<organism evidence="1 2">
    <name type="scientific">Mesorhizobium argentiipisi</name>
    <dbReference type="NCBI Taxonomy" id="3015175"/>
    <lineage>
        <taxon>Bacteria</taxon>
        <taxon>Pseudomonadati</taxon>
        <taxon>Pseudomonadota</taxon>
        <taxon>Alphaproteobacteria</taxon>
        <taxon>Hyphomicrobiales</taxon>
        <taxon>Phyllobacteriaceae</taxon>
        <taxon>Mesorhizobium</taxon>
    </lineage>
</organism>
<accession>A0ABU8KMQ1</accession>
<proteinExistence type="predicted"/>